<evidence type="ECO:0000313" key="16">
    <source>
        <dbReference type="EMBL" id="RDX62792.1"/>
    </source>
</evidence>
<dbReference type="InterPro" id="IPR033131">
    <property type="entry name" value="Pectinesterase_Asp_AS"/>
</dbReference>
<evidence type="ECO:0000256" key="8">
    <source>
        <dbReference type="ARBA" id="ARBA00023085"/>
    </source>
</evidence>
<evidence type="ECO:0000256" key="2">
    <source>
        <dbReference type="ARBA" id="ARBA00005184"/>
    </source>
</evidence>
<keyword evidence="17" id="KW-1185">Reference proteome</keyword>
<comment type="similarity">
    <text evidence="4">In the C-terminal section; belongs to the pectinesterase family.</text>
</comment>
<dbReference type="EMBL" id="QJKJ01015273">
    <property type="protein sequence ID" value="RDX62792.1"/>
    <property type="molecule type" value="Genomic_DNA"/>
</dbReference>
<evidence type="ECO:0000313" key="17">
    <source>
        <dbReference type="Proteomes" id="UP000257109"/>
    </source>
</evidence>
<dbReference type="UniPathway" id="UPA00545">
    <property type="reaction ID" value="UER00823"/>
</dbReference>
<comment type="similarity">
    <text evidence="3">In the N-terminal section; belongs to the PMEI family.</text>
</comment>
<comment type="caution">
    <text evidence="16">The sequence shown here is derived from an EMBL/GenBank/DDBJ whole genome shotgun (WGS) entry which is preliminary data.</text>
</comment>
<proteinExistence type="inferred from homology"/>
<dbReference type="Gene3D" id="2.160.20.10">
    <property type="entry name" value="Single-stranded right-handed beta-helix, Pectin lyase-like"/>
    <property type="match status" value="1"/>
</dbReference>
<feature type="non-terminal residue" evidence="16">
    <location>
        <position position="1"/>
    </location>
</feature>
<organism evidence="16 17">
    <name type="scientific">Mucuna pruriens</name>
    <name type="common">Velvet bean</name>
    <name type="synonym">Dolichos pruriens</name>
    <dbReference type="NCBI Taxonomy" id="157652"/>
    <lineage>
        <taxon>Eukaryota</taxon>
        <taxon>Viridiplantae</taxon>
        <taxon>Streptophyta</taxon>
        <taxon>Embryophyta</taxon>
        <taxon>Tracheophyta</taxon>
        <taxon>Spermatophyta</taxon>
        <taxon>Magnoliopsida</taxon>
        <taxon>eudicotyledons</taxon>
        <taxon>Gunneridae</taxon>
        <taxon>Pentapetalae</taxon>
        <taxon>rosids</taxon>
        <taxon>fabids</taxon>
        <taxon>Fabales</taxon>
        <taxon>Fabaceae</taxon>
        <taxon>Papilionoideae</taxon>
        <taxon>50 kb inversion clade</taxon>
        <taxon>NPAAA clade</taxon>
        <taxon>indigoferoid/millettioid clade</taxon>
        <taxon>Phaseoleae</taxon>
        <taxon>Mucuna</taxon>
    </lineage>
</organism>
<evidence type="ECO:0000256" key="1">
    <source>
        <dbReference type="ARBA" id="ARBA00004191"/>
    </source>
</evidence>
<keyword evidence="7 14" id="KW-0378">Hydrolase</keyword>
<keyword evidence="6" id="KW-0964">Secreted</keyword>
<dbReference type="GO" id="GO:0042545">
    <property type="term" value="P:cell wall modification"/>
    <property type="evidence" value="ECO:0007669"/>
    <property type="project" value="UniProtKB-UniRule"/>
</dbReference>
<keyword evidence="6" id="KW-0134">Cell wall</keyword>
<evidence type="ECO:0000256" key="14">
    <source>
        <dbReference type="RuleBase" id="RU000589"/>
    </source>
</evidence>
<dbReference type="GO" id="GO:0030599">
    <property type="term" value="F:pectinesterase activity"/>
    <property type="evidence" value="ECO:0007669"/>
    <property type="project" value="UniProtKB-UniRule"/>
</dbReference>
<evidence type="ECO:0000256" key="13">
    <source>
        <dbReference type="PROSITE-ProRule" id="PRU10040"/>
    </source>
</evidence>
<dbReference type="PROSITE" id="PS00503">
    <property type="entry name" value="PECTINESTERASE_2"/>
    <property type="match status" value="1"/>
</dbReference>
<feature type="domain" description="Pectinesterase inhibitor" evidence="15">
    <location>
        <begin position="44"/>
        <end position="198"/>
    </location>
</feature>
<keyword evidence="9" id="KW-1015">Disulfide bond</keyword>
<comment type="subcellular location">
    <subcellularLocation>
        <location evidence="1">Secreted</location>
        <location evidence="1">Cell wall</location>
    </subcellularLocation>
</comment>
<dbReference type="InterPro" id="IPR000070">
    <property type="entry name" value="Pectinesterase_cat"/>
</dbReference>
<evidence type="ECO:0000256" key="7">
    <source>
        <dbReference type="ARBA" id="ARBA00022801"/>
    </source>
</evidence>
<protein>
    <recommendedName>
        <fullName evidence="5 14">Pectinesterase</fullName>
        <ecNumber evidence="5 14">3.1.1.11</ecNumber>
    </recommendedName>
</protein>
<reference evidence="16" key="1">
    <citation type="submission" date="2018-05" db="EMBL/GenBank/DDBJ databases">
        <title>Draft genome of Mucuna pruriens seed.</title>
        <authorList>
            <person name="Nnadi N.E."/>
            <person name="Vos R."/>
            <person name="Hasami M.H."/>
            <person name="Devisetty U.K."/>
            <person name="Aguiy J.C."/>
        </authorList>
    </citation>
    <scope>NUCLEOTIDE SEQUENCE [LARGE SCALE GENOMIC DNA]</scope>
    <source>
        <strain evidence="16">JCA_2017</strain>
    </source>
</reference>
<evidence type="ECO:0000259" key="15">
    <source>
        <dbReference type="SMART" id="SM00856"/>
    </source>
</evidence>
<gene>
    <name evidence="16" type="primary">PME28</name>
    <name evidence="16" type="ORF">CR513_58837</name>
</gene>
<dbReference type="FunFam" id="2.160.20.10:FF:000001">
    <property type="entry name" value="Pectinesterase"/>
    <property type="match status" value="1"/>
</dbReference>
<dbReference type="Pfam" id="PF01095">
    <property type="entry name" value="Pectinesterase"/>
    <property type="match status" value="1"/>
</dbReference>
<dbReference type="InterPro" id="IPR006501">
    <property type="entry name" value="Pectinesterase_inhib_dom"/>
</dbReference>
<name>A0A371E9S9_MUCPR</name>
<dbReference type="InterPro" id="IPR012334">
    <property type="entry name" value="Pectin_lyas_fold"/>
</dbReference>
<keyword evidence="8 14" id="KW-0063">Aspartyl esterase</keyword>
<evidence type="ECO:0000256" key="9">
    <source>
        <dbReference type="ARBA" id="ARBA00023157"/>
    </source>
</evidence>
<dbReference type="AlphaFoldDB" id="A0A371E9S9"/>
<evidence type="ECO:0000256" key="11">
    <source>
        <dbReference type="ARBA" id="ARBA00047928"/>
    </source>
</evidence>
<dbReference type="SUPFAM" id="SSF101148">
    <property type="entry name" value="Plant invertase/pectin methylesterase inhibitor"/>
    <property type="match status" value="1"/>
</dbReference>
<evidence type="ECO:0000256" key="4">
    <source>
        <dbReference type="ARBA" id="ARBA00007786"/>
    </source>
</evidence>
<keyword evidence="10" id="KW-0325">Glycoprotein</keyword>
<dbReference type="OrthoDB" id="2019149at2759"/>
<dbReference type="InterPro" id="IPR035513">
    <property type="entry name" value="Invertase/methylesterase_inhib"/>
</dbReference>
<dbReference type="SUPFAM" id="SSF51126">
    <property type="entry name" value="Pectin lyase-like"/>
    <property type="match status" value="1"/>
</dbReference>
<dbReference type="FunFam" id="1.20.140.40:FF:000001">
    <property type="entry name" value="Pectinesterase"/>
    <property type="match status" value="1"/>
</dbReference>
<dbReference type="InterPro" id="IPR011050">
    <property type="entry name" value="Pectin_lyase_fold/virulence"/>
</dbReference>
<sequence length="567" mass="62067">MEKKTTLVSAVSLILVVGVALGVVAFVSTNQNGDSGDEEGKLATHNKAVQAVCQNSDDKEFCSDTLKSVNTSDPTAYVKTVVKDSMDSVIKVFNLSDTLTVNNSKSNSTLKMALEDCRDLLLFAIDELQASSILVKENNVNNINDRVPELKNWLGAVVAYQQSCLDGFDTDAEKEMQEKLQTGGLDKVGKLTALALDVVTSFAKLLSEFNLNLGIKSPSPVSRRLLDQDDYGYPSWMSMPDRKLLADKGGSIPPNAVVAKDGSGKFKTVLDAINSYPKNHQGRYVIYVKAGVYDEYITVDKKKPNMLIYGDGPTKTIITGSKNVQDGWKTMRSATFSTVAEDFIAKSIAFENTAGAGKHQAVALRVQGDRSAFFDCAMHGYQDTLYSHAHRQFYRNCEISGTVDFIFGYASALIQSSKIIVRKPDPNQQNIIVADGTGQKNMPTGVVMQNCEILPEAALVPDKLKVRSYLARPWKAYSRAIFMENTIGDFIQPDGFLPWAGNQFLDTCFFAEYANTGVGANVQNRVKWGRGVLSKADAAKYTADQWLQANTWLPATGVPFDLGFTKG</sequence>
<dbReference type="Pfam" id="PF04043">
    <property type="entry name" value="PMEI"/>
    <property type="match status" value="1"/>
</dbReference>
<accession>A0A371E9S9</accession>
<dbReference type="SMART" id="SM00856">
    <property type="entry name" value="PMEI"/>
    <property type="match status" value="1"/>
</dbReference>
<evidence type="ECO:0000256" key="3">
    <source>
        <dbReference type="ARBA" id="ARBA00006027"/>
    </source>
</evidence>
<dbReference type="CDD" id="cd15798">
    <property type="entry name" value="PMEI-like_3"/>
    <property type="match status" value="1"/>
</dbReference>
<dbReference type="PANTHER" id="PTHR31707">
    <property type="entry name" value="PECTINESTERASE"/>
    <property type="match status" value="1"/>
</dbReference>
<comment type="catalytic activity">
    <reaction evidence="11 14">
        <text>[(1-&gt;4)-alpha-D-galacturonosyl methyl ester](n) + n H2O = [(1-&gt;4)-alpha-D-galacturonosyl](n) + n methanol + n H(+)</text>
        <dbReference type="Rhea" id="RHEA:22380"/>
        <dbReference type="Rhea" id="RHEA-COMP:14570"/>
        <dbReference type="Rhea" id="RHEA-COMP:14573"/>
        <dbReference type="ChEBI" id="CHEBI:15377"/>
        <dbReference type="ChEBI" id="CHEBI:15378"/>
        <dbReference type="ChEBI" id="CHEBI:17790"/>
        <dbReference type="ChEBI" id="CHEBI:140522"/>
        <dbReference type="ChEBI" id="CHEBI:140523"/>
        <dbReference type="EC" id="3.1.1.11"/>
    </reaction>
</comment>
<dbReference type="STRING" id="157652.A0A371E9S9"/>
<dbReference type="NCBIfam" id="TIGR01614">
    <property type="entry name" value="PME_inhib"/>
    <property type="match status" value="1"/>
</dbReference>
<evidence type="ECO:0000256" key="5">
    <source>
        <dbReference type="ARBA" id="ARBA00013229"/>
    </source>
</evidence>
<comment type="function">
    <text evidence="12">Acts in the modification of cell walls via demethylesterification of cell wall pectin.</text>
</comment>
<dbReference type="GO" id="GO:0004857">
    <property type="term" value="F:enzyme inhibitor activity"/>
    <property type="evidence" value="ECO:0007669"/>
    <property type="project" value="InterPro"/>
</dbReference>
<dbReference type="EC" id="3.1.1.11" evidence="5 14"/>
<evidence type="ECO:0000256" key="10">
    <source>
        <dbReference type="ARBA" id="ARBA00023180"/>
    </source>
</evidence>
<dbReference type="Gene3D" id="1.20.140.40">
    <property type="entry name" value="Invertase/pectin methylesterase inhibitor family protein"/>
    <property type="match status" value="1"/>
</dbReference>
<dbReference type="Proteomes" id="UP000257109">
    <property type="component" value="Unassembled WGS sequence"/>
</dbReference>
<evidence type="ECO:0000256" key="12">
    <source>
        <dbReference type="ARBA" id="ARBA00057335"/>
    </source>
</evidence>
<dbReference type="GO" id="GO:0045490">
    <property type="term" value="P:pectin catabolic process"/>
    <property type="evidence" value="ECO:0007669"/>
    <property type="project" value="UniProtKB-UniRule"/>
</dbReference>
<feature type="active site" evidence="13">
    <location>
        <position position="404"/>
    </location>
</feature>
<comment type="pathway">
    <text evidence="2 14">Glycan metabolism; pectin degradation; 2-dehydro-3-deoxy-D-gluconate from pectin: step 1/5.</text>
</comment>
<evidence type="ECO:0000256" key="6">
    <source>
        <dbReference type="ARBA" id="ARBA00022512"/>
    </source>
</evidence>